<comment type="caution">
    <text evidence="2">The sequence shown here is derived from an EMBL/GenBank/DDBJ whole genome shotgun (WGS) entry which is preliminary data.</text>
</comment>
<protein>
    <submittedName>
        <fullName evidence="2">Uncharacterized protein</fullName>
    </submittedName>
</protein>
<sequence length="136" mass="15696">MKRNHRRKRPLPGYGDVHSEILSVEKLDGLHYDNWDRQDDTHAHQDIRTSEIPTHNGFVRNKPSEHLDKAMSSFNARAELGDRYIGASIGNDFSKGNRGMARAVKGAKKYVRSRRRFHENKATRGLMSDPELLEDR</sequence>
<reference evidence="2" key="1">
    <citation type="journal article" date="2015" name="Nature">
        <title>Complex archaea that bridge the gap between prokaryotes and eukaryotes.</title>
        <authorList>
            <person name="Spang A."/>
            <person name="Saw J.H."/>
            <person name="Jorgensen S.L."/>
            <person name="Zaremba-Niedzwiedzka K."/>
            <person name="Martijn J."/>
            <person name="Lind A.E."/>
            <person name="van Eijk R."/>
            <person name="Schleper C."/>
            <person name="Guy L."/>
            <person name="Ettema T.J."/>
        </authorList>
    </citation>
    <scope>NUCLEOTIDE SEQUENCE</scope>
</reference>
<evidence type="ECO:0000313" key="2">
    <source>
        <dbReference type="EMBL" id="KKN90402.1"/>
    </source>
</evidence>
<evidence type="ECO:0000256" key="1">
    <source>
        <dbReference type="SAM" id="MobiDB-lite"/>
    </source>
</evidence>
<accession>A0A0F9USF2</accession>
<name>A0A0F9USF2_9ZZZZ</name>
<organism evidence="2">
    <name type="scientific">marine sediment metagenome</name>
    <dbReference type="NCBI Taxonomy" id="412755"/>
    <lineage>
        <taxon>unclassified sequences</taxon>
        <taxon>metagenomes</taxon>
        <taxon>ecological metagenomes</taxon>
    </lineage>
</organism>
<feature type="region of interest" description="Disordered" evidence="1">
    <location>
        <begin position="115"/>
        <end position="136"/>
    </location>
</feature>
<proteinExistence type="predicted"/>
<dbReference type="EMBL" id="LAZR01000110">
    <property type="protein sequence ID" value="KKN90402.1"/>
    <property type="molecule type" value="Genomic_DNA"/>
</dbReference>
<dbReference type="AlphaFoldDB" id="A0A0F9USF2"/>
<gene>
    <name evidence="2" type="ORF">LCGC14_0227710</name>
</gene>